<dbReference type="FunFam" id="3.40.50.620:FF:000013">
    <property type="entry name" value="Pantothenate synthetase"/>
    <property type="match status" value="1"/>
</dbReference>
<evidence type="ECO:0000256" key="6">
    <source>
        <dbReference type="ARBA" id="ARBA00022840"/>
    </source>
</evidence>
<dbReference type="Gene3D" id="3.30.1300.10">
    <property type="entry name" value="Pantoate-beta-alanine ligase, C-terminal domain"/>
    <property type="match status" value="1"/>
</dbReference>
<dbReference type="Gene3D" id="3.40.50.620">
    <property type="entry name" value="HUPs"/>
    <property type="match status" value="1"/>
</dbReference>
<dbReference type="InterPro" id="IPR003721">
    <property type="entry name" value="Pantoate_ligase"/>
</dbReference>
<dbReference type="Pfam" id="PF02569">
    <property type="entry name" value="Pantoate_ligase"/>
    <property type="match status" value="1"/>
</dbReference>
<comment type="subcellular location">
    <subcellularLocation>
        <location evidence="8">Cytoplasm</location>
    </subcellularLocation>
</comment>
<dbReference type="GO" id="GO:0005829">
    <property type="term" value="C:cytosol"/>
    <property type="evidence" value="ECO:0007669"/>
    <property type="project" value="TreeGrafter"/>
</dbReference>
<sequence length="278" mass="31694">MQLVRSVSQAKKIIASIKKRGMKIGLVPTMGYLHEGHLSLVRIARKKCDFLVVSVFVNPTQFGPEEDFRKYPRDLKRDLRLLKLEGVDLVFYPSVSQMYPDGFRTYVEVVEWSRLLCGASRPIHFRGVTTVVLKFFNIVQPDIAVFGSKDFQQAVIIKKMVKELNLNVRIVTGRIVRESDGLAMSSRNKYLSEKERKNAAVLYQSLKSVKRAYKKGLRKPRPAVEMMAKMIEQKGGGIDYIQTVDKDTLEPVKKLKKGTLIAVAVFFGRTRLIDNILL</sequence>
<dbReference type="AlphaFoldDB" id="A0A0S8FUF8"/>
<comment type="miscellaneous">
    <text evidence="8">The reaction proceeds by a bi uni uni bi ping pong mechanism.</text>
</comment>
<dbReference type="PATRIC" id="fig|1703779.3.peg.68"/>
<comment type="similarity">
    <text evidence="2 8">Belongs to the pantothenate synthetase family.</text>
</comment>
<evidence type="ECO:0000256" key="1">
    <source>
        <dbReference type="ARBA" id="ARBA00004990"/>
    </source>
</evidence>
<evidence type="ECO:0000256" key="5">
    <source>
        <dbReference type="ARBA" id="ARBA00022741"/>
    </source>
</evidence>
<feature type="binding site" evidence="8">
    <location>
        <position position="153"/>
    </location>
    <ligand>
        <name>(R)-pantoate</name>
        <dbReference type="ChEBI" id="CHEBI:15980"/>
    </ligand>
</feature>
<keyword evidence="6 8" id="KW-0067">ATP-binding</keyword>
<feature type="binding site" evidence="8">
    <location>
        <begin position="147"/>
        <end position="150"/>
    </location>
    <ligand>
        <name>ATP</name>
        <dbReference type="ChEBI" id="CHEBI:30616"/>
    </ligand>
</feature>
<feature type="active site" description="Proton donor" evidence="8">
    <location>
        <position position="37"/>
    </location>
</feature>
<dbReference type="HAMAP" id="MF_00158">
    <property type="entry name" value="PanC"/>
    <property type="match status" value="1"/>
</dbReference>
<dbReference type="GO" id="GO:0005524">
    <property type="term" value="F:ATP binding"/>
    <property type="evidence" value="ECO:0007669"/>
    <property type="project" value="UniProtKB-KW"/>
</dbReference>
<reference evidence="9 10" key="1">
    <citation type="journal article" date="2015" name="Microbiome">
        <title>Genomic resolution of linkages in carbon, nitrogen, and sulfur cycling among widespread estuary sediment bacteria.</title>
        <authorList>
            <person name="Baker B.J."/>
            <person name="Lazar C.S."/>
            <person name="Teske A.P."/>
            <person name="Dick G.J."/>
        </authorList>
    </citation>
    <scope>NUCLEOTIDE SEQUENCE [LARGE SCALE GENOMIC DNA]</scope>
    <source>
        <strain evidence="9">SM23_42</strain>
    </source>
</reference>
<feature type="binding site" evidence="8">
    <location>
        <begin position="184"/>
        <end position="187"/>
    </location>
    <ligand>
        <name>ATP</name>
        <dbReference type="ChEBI" id="CHEBI:30616"/>
    </ligand>
</feature>
<dbReference type="InterPro" id="IPR014729">
    <property type="entry name" value="Rossmann-like_a/b/a_fold"/>
</dbReference>
<evidence type="ECO:0000256" key="4">
    <source>
        <dbReference type="ARBA" id="ARBA00022655"/>
    </source>
</evidence>
<dbReference type="SUPFAM" id="SSF52374">
    <property type="entry name" value="Nucleotidylyl transferase"/>
    <property type="match status" value="1"/>
</dbReference>
<comment type="function">
    <text evidence="8">Catalyzes the condensation of pantoate with beta-alanine in an ATP-dependent reaction via a pantoyl-adenylate intermediate.</text>
</comment>
<evidence type="ECO:0000256" key="2">
    <source>
        <dbReference type="ARBA" id="ARBA00009256"/>
    </source>
</evidence>
<protein>
    <recommendedName>
        <fullName evidence="8">Pantothenate synthetase</fullName>
        <shortName evidence="8">PS</shortName>
        <ecNumber evidence="8">6.3.2.1</ecNumber>
    </recommendedName>
    <alternativeName>
        <fullName evidence="8">Pantoate--beta-alanine ligase</fullName>
    </alternativeName>
    <alternativeName>
        <fullName evidence="8">Pantoate-activating enzyme</fullName>
    </alternativeName>
</protein>
<name>A0A0S8FUF8_UNCW3</name>
<dbReference type="PANTHER" id="PTHR21299">
    <property type="entry name" value="CYTIDYLATE KINASE/PANTOATE-BETA-ALANINE LIGASE"/>
    <property type="match status" value="1"/>
</dbReference>
<feature type="binding site" evidence="8">
    <location>
        <position position="176"/>
    </location>
    <ligand>
        <name>ATP</name>
        <dbReference type="ChEBI" id="CHEBI:30616"/>
    </ligand>
</feature>
<comment type="pathway">
    <text evidence="1 8">Cofactor biosynthesis; (R)-pantothenate biosynthesis; (R)-pantothenate from (R)-pantoate and beta-alanine: step 1/1.</text>
</comment>
<keyword evidence="3 8" id="KW-0436">Ligase</keyword>
<dbReference type="GO" id="GO:0015940">
    <property type="term" value="P:pantothenate biosynthetic process"/>
    <property type="evidence" value="ECO:0007669"/>
    <property type="project" value="UniProtKB-UniRule"/>
</dbReference>
<dbReference type="EMBL" id="LJUJ01000018">
    <property type="protein sequence ID" value="KPK63148.1"/>
    <property type="molecule type" value="Genomic_DNA"/>
</dbReference>
<dbReference type="InterPro" id="IPR004821">
    <property type="entry name" value="Cyt_trans-like"/>
</dbReference>
<dbReference type="FunFam" id="3.30.1300.10:FF:000001">
    <property type="entry name" value="Pantothenate synthetase"/>
    <property type="match status" value="1"/>
</dbReference>
<keyword evidence="4 8" id="KW-0566">Pantothenate biosynthesis</keyword>
<feature type="binding site" evidence="8">
    <location>
        <position position="61"/>
    </location>
    <ligand>
        <name>beta-alanine</name>
        <dbReference type="ChEBI" id="CHEBI:57966"/>
    </ligand>
</feature>
<dbReference type="STRING" id="1703779.AMJ83_08275"/>
<dbReference type="EC" id="6.3.2.1" evidence="8"/>
<organism evidence="9 10">
    <name type="scientific">candidate division WOR_3 bacterium SM23_42</name>
    <dbReference type="NCBI Taxonomy" id="1703779"/>
    <lineage>
        <taxon>Bacteria</taxon>
        <taxon>Bacteria division WOR-3</taxon>
    </lineage>
</organism>
<proteinExistence type="inferred from homology"/>
<dbReference type="NCBIfam" id="TIGR00018">
    <property type="entry name" value="panC"/>
    <property type="match status" value="1"/>
</dbReference>
<accession>A0A0S8FUF8</accession>
<evidence type="ECO:0000256" key="3">
    <source>
        <dbReference type="ARBA" id="ARBA00022598"/>
    </source>
</evidence>
<dbReference type="GO" id="GO:0004592">
    <property type="term" value="F:pantoate-beta-alanine ligase activity"/>
    <property type="evidence" value="ECO:0007669"/>
    <property type="project" value="UniProtKB-UniRule"/>
</dbReference>
<comment type="catalytic activity">
    <reaction evidence="7 8">
        <text>(R)-pantoate + beta-alanine + ATP = (R)-pantothenate + AMP + diphosphate + H(+)</text>
        <dbReference type="Rhea" id="RHEA:10912"/>
        <dbReference type="ChEBI" id="CHEBI:15378"/>
        <dbReference type="ChEBI" id="CHEBI:15980"/>
        <dbReference type="ChEBI" id="CHEBI:29032"/>
        <dbReference type="ChEBI" id="CHEBI:30616"/>
        <dbReference type="ChEBI" id="CHEBI:33019"/>
        <dbReference type="ChEBI" id="CHEBI:57966"/>
        <dbReference type="ChEBI" id="CHEBI:456215"/>
        <dbReference type="EC" id="6.3.2.1"/>
    </reaction>
</comment>
<evidence type="ECO:0000313" key="9">
    <source>
        <dbReference type="EMBL" id="KPK63148.1"/>
    </source>
</evidence>
<keyword evidence="5 8" id="KW-0547">Nucleotide-binding</keyword>
<evidence type="ECO:0000256" key="8">
    <source>
        <dbReference type="HAMAP-Rule" id="MF_00158"/>
    </source>
</evidence>
<feature type="binding site" evidence="8">
    <location>
        <begin position="30"/>
        <end position="37"/>
    </location>
    <ligand>
        <name>ATP</name>
        <dbReference type="ChEBI" id="CHEBI:30616"/>
    </ligand>
</feature>
<gene>
    <name evidence="8" type="primary">panC</name>
    <name evidence="9" type="ORF">AMJ83_08275</name>
</gene>
<dbReference type="PANTHER" id="PTHR21299:SF1">
    <property type="entry name" value="PANTOATE--BETA-ALANINE LIGASE"/>
    <property type="match status" value="1"/>
</dbReference>
<dbReference type="NCBIfam" id="TIGR00125">
    <property type="entry name" value="cyt_tran_rel"/>
    <property type="match status" value="1"/>
</dbReference>
<keyword evidence="8" id="KW-0963">Cytoplasm</keyword>
<dbReference type="InterPro" id="IPR042176">
    <property type="entry name" value="Pantoate_ligase_C"/>
</dbReference>
<evidence type="ECO:0000313" key="10">
    <source>
        <dbReference type="Proteomes" id="UP000051373"/>
    </source>
</evidence>
<dbReference type="CDD" id="cd00560">
    <property type="entry name" value="PanC"/>
    <property type="match status" value="1"/>
</dbReference>
<feature type="binding site" evidence="8">
    <location>
        <position position="61"/>
    </location>
    <ligand>
        <name>(R)-pantoate</name>
        <dbReference type="ChEBI" id="CHEBI:15980"/>
    </ligand>
</feature>
<dbReference type="Proteomes" id="UP000051373">
    <property type="component" value="Unassembled WGS sequence"/>
</dbReference>
<dbReference type="UniPathway" id="UPA00028">
    <property type="reaction ID" value="UER00005"/>
</dbReference>
<comment type="subunit">
    <text evidence="8">Homodimer.</text>
</comment>
<comment type="caution">
    <text evidence="9">The sequence shown here is derived from an EMBL/GenBank/DDBJ whole genome shotgun (WGS) entry which is preliminary data.</text>
</comment>
<evidence type="ECO:0000256" key="7">
    <source>
        <dbReference type="ARBA" id="ARBA00048258"/>
    </source>
</evidence>